<sequence length="232" mass="26334">MTRIYSNLANESVRVLLDTLTDKSVAPDIYQKTMTKVGMHLGDAILSQIGDVHCNVYLACTVEDADFLAQGMLVSLEKQLKTVAFACFWNQRFSPFDIEDLKIAPILRKYQEPASPSVNYLIIIKSIISGACVVRTNLTDLIQKIDPEKIFIVAPVMYVQAEEKLKNSFEKDIYDKFRFFFFAKDDERTSEGEVLPGIGGDVYERLGFDGQEEKNKYIPELVKARRSKIKLG</sequence>
<organism evidence="1 2">
    <name type="scientific">Aliterella atlantica CENA595</name>
    <dbReference type="NCBI Taxonomy" id="1618023"/>
    <lineage>
        <taxon>Bacteria</taxon>
        <taxon>Bacillati</taxon>
        <taxon>Cyanobacteriota</taxon>
        <taxon>Cyanophyceae</taxon>
        <taxon>Chroococcidiopsidales</taxon>
        <taxon>Aliterellaceae</taxon>
        <taxon>Aliterella</taxon>
    </lineage>
</organism>
<keyword evidence="2" id="KW-1185">Reference proteome</keyword>
<dbReference type="PATRIC" id="fig|1618023.3.peg.3348"/>
<dbReference type="Proteomes" id="UP000032452">
    <property type="component" value="Unassembled WGS sequence"/>
</dbReference>
<proteinExistence type="predicted"/>
<protein>
    <submittedName>
        <fullName evidence="1">Uncharacterized protein</fullName>
    </submittedName>
</protein>
<dbReference type="AlphaFoldDB" id="A0A0D8ZME1"/>
<dbReference type="STRING" id="1618023.UH38_23040"/>
<evidence type="ECO:0000313" key="2">
    <source>
        <dbReference type="Proteomes" id="UP000032452"/>
    </source>
</evidence>
<comment type="caution">
    <text evidence="1">The sequence shown here is derived from an EMBL/GenBank/DDBJ whole genome shotgun (WGS) entry which is preliminary data.</text>
</comment>
<reference evidence="1 2" key="1">
    <citation type="submission" date="2015-02" db="EMBL/GenBank/DDBJ databases">
        <title>Draft genome of a novel marine cyanobacterium (Chroococcales) isolated from South Atlantic Ocean.</title>
        <authorList>
            <person name="Rigonato J."/>
            <person name="Alvarenga D.O."/>
            <person name="Branco L.H."/>
            <person name="Varani A.M."/>
            <person name="Brandini F.P."/>
            <person name="Fiore M.F."/>
        </authorList>
    </citation>
    <scope>NUCLEOTIDE SEQUENCE [LARGE SCALE GENOMIC DNA]</scope>
    <source>
        <strain evidence="1 2">CENA595</strain>
    </source>
</reference>
<dbReference type="EMBL" id="JYON01000038">
    <property type="protein sequence ID" value="KJH69609.1"/>
    <property type="molecule type" value="Genomic_DNA"/>
</dbReference>
<dbReference type="OrthoDB" id="648192at2"/>
<accession>A0A0D8ZME1</accession>
<dbReference type="RefSeq" id="WP_045057046.1">
    <property type="nucleotide sequence ID" value="NZ_CAWMDP010000039.1"/>
</dbReference>
<gene>
    <name evidence="1" type="ORF">UH38_23040</name>
</gene>
<name>A0A0D8ZME1_9CYAN</name>
<evidence type="ECO:0000313" key="1">
    <source>
        <dbReference type="EMBL" id="KJH69609.1"/>
    </source>
</evidence>